<comment type="similarity">
    <text evidence="4">Belongs to the zinc-containing alcohol dehydrogenase family.</text>
</comment>
<evidence type="ECO:0000313" key="6">
    <source>
        <dbReference type="EMBL" id="QGP93692.1"/>
    </source>
</evidence>
<feature type="domain" description="Enoyl reductase (ER)" evidence="5">
    <location>
        <begin position="8"/>
        <end position="343"/>
    </location>
</feature>
<dbReference type="AlphaFoldDB" id="A0A6I5ZUG9"/>
<protein>
    <submittedName>
        <fullName evidence="6">Erythritol/L-threitol dehydrogenase</fullName>
        <ecNumber evidence="6">1.1.1.-</ecNumber>
    </submittedName>
</protein>
<comment type="cofactor">
    <cofactor evidence="4">
        <name>Zn(2+)</name>
        <dbReference type="ChEBI" id="CHEBI:29105"/>
    </cofactor>
</comment>
<dbReference type="PANTHER" id="PTHR43401">
    <property type="entry name" value="L-THREONINE 3-DEHYDROGENASE"/>
    <property type="match status" value="1"/>
</dbReference>
<dbReference type="InterPro" id="IPR020843">
    <property type="entry name" value="ER"/>
</dbReference>
<dbReference type="Pfam" id="PF08240">
    <property type="entry name" value="ADH_N"/>
    <property type="match status" value="1"/>
</dbReference>
<dbReference type="EMBL" id="CP046244">
    <property type="protein sequence ID" value="QGP93692.1"/>
    <property type="molecule type" value="Genomic_DNA"/>
</dbReference>
<dbReference type="InterPro" id="IPR036291">
    <property type="entry name" value="NAD(P)-bd_dom_sf"/>
</dbReference>
<evidence type="ECO:0000256" key="2">
    <source>
        <dbReference type="ARBA" id="ARBA00022833"/>
    </source>
</evidence>
<evidence type="ECO:0000313" key="7">
    <source>
        <dbReference type="Proteomes" id="UP000425916"/>
    </source>
</evidence>
<dbReference type="InterPro" id="IPR011032">
    <property type="entry name" value="GroES-like_sf"/>
</dbReference>
<dbReference type="InterPro" id="IPR013149">
    <property type="entry name" value="ADH-like_C"/>
</dbReference>
<dbReference type="OrthoDB" id="9769198at2"/>
<name>A0A6I5ZUG9_9FIRM</name>
<dbReference type="GO" id="GO:0008270">
    <property type="term" value="F:zinc ion binding"/>
    <property type="evidence" value="ECO:0007669"/>
    <property type="project" value="InterPro"/>
</dbReference>
<evidence type="ECO:0000256" key="4">
    <source>
        <dbReference type="RuleBase" id="RU361277"/>
    </source>
</evidence>
<dbReference type="SUPFAM" id="SSF50129">
    <property type="entry name" value="GroES-like"/>
    <property type="match status" value="1"/>
</dbReference>
<dbReference type="SUPFAM" id="SSF51735">
    <property type="entry name" value="NAD(P)-binding Rossmann-fold domains"/>
    <property type="match status" value="1"/>
</dbReference>
<dbReference type="GO" id="GO:0016491">
    <property type="term" value="F:oxidoreductase activity"/>
    <property type="evidence" value="ECO:0007669"/>
    <property type="project" value="UniProtKB-KW"/>
</dbReference>
<dbReference type="InterPro" id="IPR002328">
    <property type="entry name" value="ADH_Zn_CS"/>
</dbReference>
<dbReference type="SMART" id="SM00829">
    <property type="entry name" value="PKS_ER"/>
    <property type="match status" value="1"/>
</dbReference>
<keyword evidence="3 6" id="KW-0560">Oxidoreductase</keyword>
<dbReference type="InterPro" id="IPR050129">
    <property type="entry name" value="Zn_alcohol_dh"/>
</dbReference>
<dbReference type="Gene3D" id="3.90.180.10">
    <property type="entry name" value="Medium-chain alcohol dehydrogenases, catalytic domain"/>
    <property type="match status" value="1"/>
</dbReference>
<dbReference type="PROSITE" id="PS00059">
    <property type="entry name" value="ADH_ZINC"/>
    <property type="match status" value="1"/>
</dbReference>
<dbReference type="Proteomes" id="UP000425916">
    <property type="component" value="Chromosome"/>
</dbReference>
<dbReference type="Pfam" id="PF00107">
    <property type="entry name" value="ADH_zinc_N"/>
    <property type="match status" value="1"/>
</dbReference>
<proteinExistence type="inferred from homology"/>
<evidence type="ECO:0000259" key="5">
    <source>
        <dbReference type="SMART" id="SM00829"/>
    </source>
</evidence>
<dbReference type="Gene3D" id="3.40.50.720">
    <property type="entry name" value="NAD(P)-binding Rossmann-like Domain"/>
    <property type="match status" value="1"/>
</dbReference>
<accession>A0A6I5ZUG9</accession>
<dbReference type="EC" id="1.1.1.-" evidence="6"/>
<sequence length="350" mass="36771">MLAAVLHGPNDLRVEHVNDPIIGAGELLVKVEACAICGTDLRIVKGTKTRGVHYPSIIGHEFAGTVVDVGEGVTNFAPGDHVAVAPIIPCRNCAYCVNGQENVCLNRVAIGYEFNGGFAELVCIPAVVLDAGNIVKIDPGVPLEAAALAEPLSCCLNGQRKARVRLNSNVVIIGAGPIGLMHIMLARAAGAAQIIVSELLPNRRERALAAGADVVIDPGRENLLEIVKNCTNGLGADIVILAIGVPALVNDTLRLLRKGGHLNFFAGMPEGATSSIDANLIHYNELRLSGTSASTRQDFYEALNLIVTGKIAASSLISHRFPLREADQAFAVAFAGEGEKVVIYPSQSGR</sequence>
<dbReference type="PANTHER" id="PTHR43401:SF2">
    <property type="entry name" value="L-THREONINE 3-DEHYDROGENASE"/>
    <property type="match status" value="1"/>
</dbReference>
<gene>
    <name evidence="6" type="primary">eltD</name>
    <name evidence="6" type="ORF">MGLY_31140</name>
</gene>
<reference evidence="6 7" key="1">
    <citation type="submission" date="2019-11" db="EMBL/GenBank/DDBJ databases">
        <title>Genome sequence of Moorella glycerini DSM11254.</title>
        <authorList>
            <person name="Poehlein A."/>
            <person name="Boeer T."/>
            <person name="Daniel R."/>
        </authorList>
    </citation>
    <scope>NUCLEOTIDE SEQUENCE [LARGE SCALE GENOMIC DNA]</scope>
    <source>
        <strain evidence="6 7">DSM 11254</strain>
    </source>
</reference>
<evidence type="ECO:0000256" key="1">
    <source>
        <dbReference type="ARBA" id="ARBA00022723"/>
    </source>
</evidence>
<keyword evidence="1 4" id="KW-0479">Metal-binding</keyword>
<keyword evidence="7" id="KW-1185">Reference proteome</keyword>
<dbReference type="InterPro" id="IPR013154">
    <property type="entry name" value="ADH-like_N"/>
</dbReference>
<keyword evidence="2 4" id="KW-0862">Zinc</keyword>
<evidence type="ECO:0000256" key="3">
    <source>
        <dbReference type="ARBA" id="ARBA00023002"/>
    </source>
</evidence>
<organism evidence="6 7">
    <name type="scientific">Neomoorella glycerini</name>
    <dbReference type="NCBI Taxonomy" id="55779"/>
    <lineage>
        <taxon>Bacteria</taxon>
        <taxon>Bacillati</taxon>
        <taxon>Bacillota</taxon>
        <taxon>Clostridia</taxon>
        <taxon>Neomoorellales</taxon>
        <taxon>Neomoorellaceae</taxon>
        <taxon>Neomoorella</taxon>
    </lineage>
</organism>
<dbReference type="CDD" id="cd08235">
    <property type="entry name" value="iditol_2_DH_like"/>
    <property type="match status" value="1"/>
</dbReference>
<dbReference type="RefSeq" id="WP_156275339.1">
    <property type="nucleotide sequence ID" value="NZ_CP046244.1"/>
</dbReference>